<dbReference type="Proteomes" id="UP001529510">
    <property type="component" value="Unassembled WGS sequence"/>
</dbReference>
<evidence type="ECO:0000256" key="1">
    <source>
        <dbReference type="ARBA" id="ARBA00022641"/>
    </source>
</evidence>
<keyword evidence="1" id="KW-0765">Sulfation</keyword>
<evidence type="ECO:0000256" key="2">
    <source>
        <dbReference type="ARBA" id="ARBA00022815"/>
    </source>
</evidence>
<dbReference type="EMBL" id="JAMKFB020000019">
    <property type="protein sequence ID" value="KAL0166475.1"/>
    <property type="molecule type" value="Genomic_DNA"/>
</dbReference>
<feature type="region of interest" description="Disordered" evidence="3">
    <location>
        <begin position="20"/>
        <end position="70"/>
    </location>
</feature>
<evidence type="ECO:0000313" key="7">
    <source>
        <dbReference type="Proteomes" id="UP001529510"/>
    </source>
</evidence>
<gene>
    <name evidence="6" type="ORF">M9458_038319</name>
</gene>
<sequence length="83" mass="8722">MNSGVCVCVILAALSASCLGRPRSSSPDTDESPLPSQLDTSLSGHRRVARSTSLTLKQQPAGDTDPDTRANLSELLAKIISKK</sequence>
<feature type="chain" id="PRO_5044783407" description="Gastrin/cholecystokinin peptide hormone domain-containing protein" evidence="4">
    <location>
        <begin position="21"/>
        <end position="83"/>
    </location>
</feature>
<feature type="domain" description="Gastrin/cholecystokinin peptide hormone" evidence="5">
    <location>
        <begin position="3"/>
        <end position="81"/>
    </location>
</feature>
<evidence type="ECO:0000313" key="6">
    <source>
        <dbReference type="EMBL" id="KAL0166475.1"/>
    </source>
</evidence>
<name>A0ABD0NXD2_CIRMR</name>
<keyword evidence="7" id="KW-1185">Reference proteome</keyword>
<proteinExistence type="predicted"/>
<reference evidence="6 7" key="1">
    <citation type="submission" date="2024-05" db="EMBL/GenBank/DDBJ databases">
        <title>Genome sequencing and assembly of Indian major carp, Cirrhinus mrigala (Hamilton, 1822).</title>
        <authorList>
            <person name="Mohindra V."/>
            <person name="Chowdhury L.M."/>
            <person name="Lal K."/>
            <person name="Jena J.K."/>
        </authorList>
    </citation>
    <scope>NUCLEOTIDE SEQUENCE [LARGE SCALE GENOMIC DNA]</scope>
    <source>
        <strain evidence="6">CM1030</strain>
        <tissue evidence="6">Blood</tissue>
    </source>
</reference>
<dbReference type="InterPro" id="IPR001651">
    <property type="entry name" value="Gastrin/CCK"/>
</dbReference>
<organism evidence="6 7">
    <name type="scientific">Cirrhinus mrigala</name>
    <name type="common">Mrigala</name>
    <dbReference type="NCBI Taxonomy" id="683832"/>
    <lineage>
        <taxon>Eukaryota</taxon>
        <taxon>Metazoa</taxon>
        <taxon>Chordata</taxon>
        <taxon>Craniata</taxon>
        <taxon>Vertebrata</taxon>
        <taxon>Euteleostomi</taxon>
        <taxon>Actinopterygii</taxon>
        <taxon>Neopterygii</taxon>
        <taxon>Teleostei</taxon>
        <taxon>Ostariophysi</taxon>
        <taxon>Cypriniformes</taxon>
        <taxon>Cyprinidae</taxon>
        <taxon>Labeoninae</taxon>
        <taxon>Labeonini</taxon>
        <taxon>Cirrhinus</taxon>
    </lineage>
</organism>
<dbReference type="Pfam" id="PF00918">
    <property type="entry name" value="Gastrin"/>
    <property type="match status" value="1"/>
</dbReference>
<protein>
    <recommendedName>
        <fullName evidence="5">Gastrin/cholecystokinin peptide hormone domain-containing protein</fullName>
    </recommendedName>
</protein>
<dbReference type="InterPro" id="IPR015499">
    <property type="entry name" value="CCK-like"/>
</dbReference>
<evidence type="ECO:0000259" key="5">
    <source>
        <dbReference type="Pfam" id="PF00918"/>
    </source>
</evidence>
<dbReference type="PANTHER" id="PTHR10786:SF0">
    <property type="entry name" value="CHOLECYSTOKININ"/>
    <property type="match status" value="1"/>
</dbReference>
<feature type="non-terminal residue" evidence="6">
    <location>
        <position position="83"/>
    </location>
</feature>
<evidence type="ECO:0000256" key="4">
    <source>
        <dbReference type="SAM" id="SignalP"/>
    </source>
</evidence>
<accession>A0ABD0NXD2</accession>
<dbReference type="PANTHER" id="PTHR10786">
    <property type="entry name" value="CHOLECYSTOKININ"/>
    <property type="match status" value="1"/>
</dbReference>
<keyword evidence="2" id="KW-0027">Amidation</keyword>
<comment type="caution">
    <text evidence="6">The sequence shown here is derived from an EMBL/GenBank/DDBJ whole genome shotgun (WGS) entry which is preliminary data.</text>
</comment>
<feature type="signal peptide" evidence="4">
    <location>
        <begin position="1"/>
        <end position="20"/>
    </location>
</feature>
<feature type="compositionally biased region" description="Polar residues" evidence="3">
    <location>
        <begin position="34"/>
        <end position="43"/>
    </location>
</feature>
<evidence type="ECO:0000256" key="3">
    <source>
        <dbReference type="SAM" id="MobiDB-lite"/>
    </source>
</evidence>
<keyword evidence="4" id="KW-0732">Signal</keyword>
<dbReference type="AlphaFoldDB" id="A0ABD0NXD2"/>